<evidence type="ECO:0000256" key="6">
    <source>
        <dbReference type="HAMAP-Rule" id="MF_00337"/>
    </source>
</evidence>
<evidence type="ECO:0000256" key="2">
    <source>
        <dbReference type="ARBA" id="ARBA00022490"/>
    </source>
</evidence>
<keyword evidence="4 6" id="KW-0378">Hydrolase</keyword>
<feature type="compositionally biased region" description="Basic residues" evidence="7">
    <location>
        <begin position="101"/>
        <end position="110"/>
    </location>
</feature>
<sequence>MAKKKTTASDPANETDSAEIDFEQAVGEVQRIVGELESGELGLSESLQHYERGIKRLNQCHGLLADAERKVTLLSGFDADGNPVTEPFEGADEKDAAPAKAGRRGRGTAKRKPDNDEELGGLF</sequence>
<reference evidence="9" key="1">
    <citation type="journal article" date="2019" name="Int. J. Syst. Evol. Microbiol.">
        <title>The Global Catalogue of Microorganisms (GCM) 10K type strain sequencing project: providing services to taxonomists for standard genome sequencing and annotation.</title>
        <authorList>
            <consortium name="The Broad Institute Genomics Platform"/>
            <consortium name="The Broad Institute Genome Sequencing Center for Infectious Disease"/>
            <person name="Wu L."/>
            <person name="Ma J."/>
        </authorList>
    </citation>
    <scope>NUCLEOTIDE SEQUENCE [LARGE SCALE GENOMIC DNA]</scope>
    <source>
        <strain evidence="9">JCM 17759</strain>
    </source>
</reference>
<dbReference type="PANTHER" id="PTHR34137">
    <property type="entry name" value="EXODEOXYRIBONUCLEASE 7 SMALL SUBUNIT"/>
    <property type="match status" value="1"/>
</dbReference>
<gene>
    <name evidence="6" type="primary">xseB</name>
    <name evidence="8" type="ORF">GCM10023156_63130</name>
</gene>
<name>A0ABP8NS23_9BACT</name>
<dbReference type="HAMAP" id="MF_00337">
    <property type="entry name" value="Exonuc_7_S"/>
    <property type="match status" value="1"/>
</dbReference>
<evidence type="ECO:0000313" key="8">
    <source>
        <dbReference type="EMBL" id="GAA4470114.1"/>
    </source>
</evidence>
<feature type="region of interest" description="Disordered" evidence="7">
    <location>
        <begin position="1"/>
        <end position="21"/>
    </location>
</feature>
<comment type="catalytic activity">
    <reaction evidence="6">
        <text>Exonucleolytic cleavage in either 5'- to 3'- or 3'- to 5'-direction to yield nucleoside 5'-phosphates.</text>
        <dbReference type="EC" id="3.1.11.6"/>
    </reaction>
</comment>
<dbReference type="PANTHER" id="PTHR34137:SF1">
    <property type="entry name" value="EXODEOXYRIBONUCLEASE 7 SMALL SUBUNIT"/>
    <property type="match status" value="1"/>
</dbReference>
<keyword evidence="2 6" id="KW-0963">Cytoplasm</keyword>
<organism evidence="8 9">
    <name type="scientific">Novipirellula rosea</name>
    <dbReference type="NCBI Taxonomy" id="1031540"/>
    <lineage>
        <taxon>Bacteria</taxon>
        <taxon>Pseudomonadati</taxon>
        <taxon>Planctomycetota</taxon>
        <taxon>Planctomycetia</taxon>
        <taxon>Pirellulales</taxon>
        <taxon>Pirellulaceae</taxon>
        <taxon>Novipirellula</taxon>
    </lineage>
</organism>
<dbReference type="Proteomes" id="UP001500840">
    <property type="component" value="Unassembled WGS sequence"/>
</dbReference>
<evidence type="ECO:0000256" key="7">
    <source>
        <dbReference type="SAM" id="MobiDB-lite"/>
    </source>
</evidence>
<keyword evidence="5 6" id="KW-0269">Exonuclease</keyword>
<evidence type="ECO:0000256" key="1">
    <source>
        <dbReference type="ARBA" id="ARBA00009998"/>
    </source>
</evidence>
<evidence type="ECO:0000256" key="3">
    <source>
        <dbReference type="ARBA" id="ARBA00022722"/>
    </source>
</evidence>
<dbReference type="InterPro" id="IPR037004">
    <property type="entry name" value="Exonuc_VII_ssu_sf"/>
</dbReference>
<evidence type="ECO:0000313" key="9">
    <source>
        <dbReference type="Proteomes" id="UP001500840"/>
    </source>
</evidence>
<dbReference type="InterPro" id="IPR003761">
    <property type="entry name" value="Exonuc_VII_S"/>
</dbReference>
<dbReference type="RefSeq" id="WP_345327698.1">
    <property type="nucleotide sequence ID" value="NZ_BAABGA010000107.1"/>
</dbReference>
<keyword evidence="3 6" id="KW-0540">Nuclease</keyword>
<feature type="region of interest" description="Disordered" evidence="7">
    <location>
        <begin position="77"/>
        <end position="123"/>
    </location>
</feature>
<dbReference type="EC" id="3.1.11.6" evidence="6"/>
<dbReference type="Pfam" id="PF02609">
    <property type="entry name" value="Exonuc_VII_S"/>
    <property type="match status" value="1"/>
</dbReference>
<dbReference type="EMBL" id="BAABGA010000107">
    <property type="protein sequence ID" value="GAA4470114.1"/>
    <property type="molecule type" value="Genomic_DNA"/>
</dbReference>
<comment type="similarity">
    <text evidence="1 6">Belongs to the XseB family.</text>
</comment>
<evidence type="ECO:0000256" key="5">
    <source>
        <dbReference type="ARBA" id="ARBA00022839"/>
    </source>
</evidence>
<dbReference type="SUPFAM" id="SSF116842">
    <property type="entry name" value="XseB-like"/>
    <property type="match status" value="1"/>
</dbReference>
<protein>
    <recommendedName>
        <fullName evidence="6">Exodeoxyribonuclease 7 small subunit</fullName>
        <ecNumber evidence="6">3.1.11.6</ecNumber>
    </recommendedName>
    <alternativeName>
        <fullName evidence="6">Exodeoxyribonuclease VII small subunit</fullName>
        <shortName evidence="6">Exonuclease VII small subunit</shortName>
    </alternativeName>
</protein>
<dbReference type="Gene3D" id="1.10.287.1040">
    <property type="entry name" value="Exonuclease VII, small subunit"/>
    <property type="match status" value="1"/>
</dbReference>
<comment type="subcellular location">
    <subcellularLocation>
        <location evidence="6">Cytoplasm</location>
    </subcellularLocation>
</comment>
<accession>A0ABP8NS23</accession>
<evidence type="ECO:0000256" key="4">
    <source>
        <dbReference type="ARBA" id="ARBA00022801"/>
    </source>
</evidence>
<comment type="function">
    <text evidence="6">Bidirectionally degrades single-stranded DNA into large acid-insoluble oligonucleotides, which are then degraded further into small acid-soluble oligonucleotides.</text>
</comment>
<dbReference type="NCBIfam" id="TIGR01280">
    <property type="entry name" value="xseB"/>
    <property type="match status" value="1"/>
</dbReference>
<proteinExistence type="inferred from homology"/>
<keyword evidence="9" id="KW-1185">Reference proteome</keyword>
<comment type="caution">
    <text evidence="8">The sequence shown here is derived from an EMBL/GenBank/DDBJ whole genome shotgun (WGS) entry which is preliminary data.</text>
</comment>
<comment type="subunit">
    <text evidence="6">Heterooligomer composed of large and small subunits.</text>
</comment>